<dbReference type="Gene3D" id="1.25.40.10">
    <property type="entry name" value="Tetratricopeptide repeat domain"/>
    <property type="match status" value="1"/>
</dbReference>
<comment type="subcellular location">
    <subcellularLocation>
        <location evidence="1">Membrane</location>
        <topology evidence="1">Peripheral membrane protein</topology>
    </subcellularLocation>
</comment>
<evidence type="ECO:0000313" key="10">
    <source>
        <dbReference type="Proteomes" id="UP000827892"/>
    </source>
</evidence>
<evidence type="ECO:0000256" key="8">
    <source>
        <dbReference type="ARBA" id="ARBA00042485"/>
    </source>
</evidence>
<evidence type="ECO:0000256" key="4">
    <source>
        <dbReference type="ARBA" id="ARBA00022892"/>
    </source>
</evidence>
<keyword evidence="5" id="KW-0653">Protein transport</keyword>
<dbReference type="Proteomes" id="UP000827892">
    <property type="component" value="Chromosome V"/>
</dbReference>
<dbReference type="OMA" id="RSWFHAA"/>
<name>A0AAE9A5L6_CAEBR</name>
<keyword evidence="3" id="KW-0813">Transport</keyword>
<evidence type="ECO:0000256" key="2">
    <source>
        <dbReference type="ARBA" id="ARBA00010050"/>
    </source>
</evidence>
<organism evidence="9 10">
    <name type="scientific">Caenorhabditis briggsae</name>
    <dbReference type="NCBI Taxonomy" id="6238"/>
    <lineage>
        <taxon>Eukaryota</taxon>
        <taxon>Metazoa</taxon>
        <taxon>Ecdysozoa</taxon>
        <taxon>Nematoda</taxon>
        <taxon>Chromadorea</taxon>
        <taxon>Rhabditida</taxon>
        <taxon>Rhabditina</taxon>
        <taxon>Rhabditomorpha</taxon>
        <taxon>Rhabditoidea</taxon>
        <taxon>Rhabditidae</taxon>
        <taxon>Peloderinae</taxon>
        <taxon>Caenorhabditis</taxon>
    </lineage>
</organism>
<dbReference type="PANTHER" id="PTHR13768:SF2">
    <property type="entry name" value="GAMMA-SOLUBLE NSF ATTACHMENT PROTEIN"/>
    <property type="match status" value="1"/>
</dbReference>
<protein>
    <recommendedName>
        <fullName evidence="7">Gamma-soluble NSF attachment protein</fullName>
    </recommendedName>
    <alternativeName>
        <fullName evidence="8">N-ethylmaleimide-sensitive factor attachment protein gamma</fullName>
    </alternativeName>
</protein>
<dbReference type="EMBL" id="CP090895">
    <property type="protein sequence ID" value="ULT92707.1"/>
    <property type="molecule type" value="Genomic_DNA"/>
</dbReference>
<accession>A0AAE9A5L6</accession>
<dbReference type="AlphaFoldDB" id="A0AAE9A5L6"/>
<evidence type="ECO:0000256" key="5">
    <source>
        <dbReference type="ARBA" id="ARBA00022927"/>
    </source>
</evidence>
<dbReference type="PANTHER" id="PTHR13768">
    <property type="entry name" value="SOLUBLE NSF ATTACHMENT PROTEIN SNAP"/>
    <property type="match status" value="1"/>
</dbReference>
<evidence type="ECO:0000256" key="7">
    <source>
        <dbReference type="ARBA" id="ARBA00040047"/>
    </source>
</evidence>
<dbReference type="InterPro" id="IPR000744">
    <property type="entry name" value="NSF_attach"/>
</dbReference>
<sequence length="299" mass="32951">MSSDRLKEAAECERKAEECMKTSMIKLKFKPDFDGAAMAMERASVCYRNAKEHRKAANSLVKAAEYYEQNRNLFHAAKAREGAGMLLREIKEYSEAVALFEKAINGYAESGSLDTAAMTVEKAADVLKKDDPKKALAIYQQGLALVQQSDRTKMAANFLKASTKLFLELGDYKGALVSIRDEIEKFAEVREFPRIGQLAIGLVLVNLAMEDSIAALKDYSWAVSLSDDVKHSEDARVCENLIGYYEAGDNESFQNVLKLGALRSMDNEYLRLQKILKAPGGNSGGGGAGDEEEEDEGLC</sequence>
<dbReference type="SUPFAM" id="SSF48452">
    <property type="entry name" value="TPR-like"/>
    <property type="match status" value="1"/>
</dbReference>
<comment type="similarity">
    <text evidence="2">Belongs to the SNAP family.</text>
</comment>
<dbReference type="GO" id="GO:0016192">
    <property type="term" value="P:vesicle-mediated transport"/>
    <property type="evidence" value="ECO:0007669"/>
    <property type="project" value="UniProtKB-KW"/>
</dbReference>
<dbReference type="FunFam" id="1.25.40.10:FF:001849">
    <property type="entry name" value="Protein CBG05584"/>
    <property type="match status" value="1"/>
</dbReference>
<evidence type="ECO:0000256" key="3">
    <source>
        <dbReference type="ARBA" id="ARBA00022448"/>
    </source>
</evidence>
<evidence type="ECO:0000313" key="9">
    <source>
        <dbReference type="EMBL" id="ULT92707.1"/>
    </source>
</evidence>
<dbReference type="GO" id="GO:0006886">
    <property type="term" value="P:intracellular protein transport"/>
    <property type="evidence" value="ECO:0007669"/>
    <property type="project" value="InterPro"/>
</dbReference>
<proteinExistence type="inferred from homology"/>
<keyword evidence="6" id="KW-0472">Membrane</keyword>
<dbReference type="GO" id="GO:0016020">
    <property type="term" value="C:membrane"/>
    <property type="evidence" value="ECO:0007669"/>
    <property type="project" value="UniProtKB-SubCell"/>
</dbReference>
<reference evidence="9 10" key="1">
    <citation type="submission" date="2022-02" db="EMBL/GenBank/DDBJ databases">
        <title>Chromosome-level reference genomes for two strains of Caenorhabditis briggsae: an improved platform for comparative genomics.</title>
        <authorList>
            <person name="Stevens L."/>
            <person name="Andersen E.C."/>
        </authorList>
    </citation>
    <scope>NUCLEOTIDE SEQUENCE [LARGE SCALE GENOMIC DNA]</scope>
    <source>
        <strain evidence="9">QX1410_ONT</strain>
        <tissue evidence="9">Whole-organism</tissue>
    </source>
</reference>
<keyword evidence="4" id="KW-0931">ER-Golgi transport</keyword>
<evidence type="ECO:0000256" key="6">
    <source>
        <dbReference type="ARBA" id="ARBA00023136"/>
    </source>
</evidence>
<dbReference type="Pfam" id="PF14938">
    <property type="entry name" value="SNAP"/>
    <property type="match status" value="1"/>
</dbReference>
<gene>
    <name evidence="9" type="ORF">L3Y34_010058</name>
</gene>
<evidence type="ECO:0000256" key="1">
    <source>
        <dbReference type="ARBA" id="ARBA00004170"/>
    </source>
</evidence>
<dbReference type="InterPro" id="IPR011990">
    <property type="entry name" value="TPR-like_helical_dom_sf"/>
</dbReference>